<proteinExistence type="predicted"/>
<feature type="region of interest" description="Disordered" evidence="1">
    <location>
        <begin position="115"/>
        <end position="155"/>
    </location>
</feature>
<evidence type="ECO:0000313" key="2">
    <source>
        <dbReference type="EMBL" id="CRY94362.1"/>
    </source>
</evidence>
<organism evidence="2">
    <name type="scientific">uncultured prokaryote</name>
    <dbReference type="NCBI Taxonomy" id="198431"/>
    <lineage>
        <taxon>unclassified sequences</taxon>
        <taxon>environmental samples</taxon>
    </lineage>
</organism>
<keyword evidence="2" id="KW-0614">Plasmid</keyword>
<evidence type="ECO:0008006" key="3">
    <source>
        <dbReference type="Google" id="ProtNLM"/>
    </source>
</evidence>
<feature type="compositionally biased region" description="Basic residues" evidence="1">
    <location>
        <begin position="144"/>
        <end position="155"/>
    </location>
</feature>
<accession>A0A0H5QE29</accession>
<dbReference type="EMBL" id="LN852911">
    <property type="protein sequence ID" value="CRY94362.1"/>
    <property type="molecule type" value="Genomic_DNA"/>
</dbReference>
<sequence>MRYSIKEIADTVGVSKTAVRKKIEKLGLQTELLKNGNKITVDENVAKQIITAFDRPTENETQTEFANQNDNEFSKVIEILQAELESKNKQLASKDRQIEDLTRALENTTASLQAEQALHAGTMQKQLSSGEEQEQAEDQEKTKTDKKRHWWQFHK</sequence>
<reference evidence="2" key="1">
    <citation type="submission" date="2015-06" db="EMBL/GenBank/DDBJ databases">
        <authorList>
            <person name="Joergensen T."/>
        </authorList>
    </citation>
    <scope>NUCLEOTIDE SEQUENCE</scope>
    <source>
        <plasmid evidence="2">pRGRH0238</plasmid>
    </source>
</reference>
<name>A0A0H5QE29_9ZZZZ</name>
<reference evidence="2" key="2">
    <citation type="submission" date="2015-07" db="EMBL/GenBank/DDBJ databases">
        <title>Plasmids, circular viruses and viroids from rat gut.</title>
        <authorList>
            <person name="Jorgensen T.J."/>
            <person name="Hansen M.A."/>
            <person name="Xu Z."/>
            <person name="Tabak M.A."/>
            <person name="Sorensen S.J."/>
            <person name="Hansen L.H."/>
        </authorList>
    </citation>
    <scope>NUCLEOTIDE SEQUENCE</scope>
    <source>
        <plasmid evidence="2">pRGRH0238</plasmid>
    </source>
</reference>
<dbReference type="AlphaFoldDB" id="A0A0H5QE29"/>
<protein>
    <recommendedName>
        <fullName evidence="3">Helix-turn-helix type 11 domain-containing protein</fullName>
    </recommendedName>
</protein>
<evidence type="ECO:0000256" key="1">
    <source>
        <dbReference type="SAM" id="MobiDB-lite"/>
    </source>
</evidence>
<geneLocation type="plasmid" evidence="2">
    <name>pRGRH0238</name>
</geneLocation>